<keyword evidence="2" id="KW-0456">Lyase</keyword>
<dbReference type="InterPro" id="IPR022643">
    <property type="entry name" value="De-COase2_C"/>
</dbReference>
<dbReference type="EMBL" id="CAACVG010009966">
    <property type="protein sequence ID" value="VEN54649.1"/>
    <property type="molecule type" value="Genomic_DNA"/>
</dbReference>
<protein>
    <recommendedName>
        <fullName evidence="3">Orn/DAP/Arg decarboxylase 2 C-terminal domain-containing protein</fullName>
    </recommendedName>
</protein>
<evidence type="ECO:0000313" key="4">
    <source>
        <dbReference type="EMBL" id="VEN54649.1"/>
    </source>
</evidence>
<evidence type="ECO:0000259" key="3">
    <source>
        <dbReference type="Pfam" id="PF00278"/>
    </source>
</evidence>
<dbReference type="PANTHER" id="PTHR11482:SF6">
    <property type="entry name" value="ORNITHINE DECARBOXYLASE 1-RELATED"/>
    <property type="match status" value="1"/>
</dbReference>
<accession>A0A653D388</accession>
<keyword evidence="1" id="KW-0663">Pyridoxal phosphate</keyword>
<dbReference type="GO" id="GO:0004586">
    <property type="term" value="F:ornithine decarboxylase activity"/>
    <property type="evidence" value="ECO:0007669"/>
    <property type="project" value="TreeGrafter"/>
</dbReference>
<dbReference type="Gene3D" id="2.40.37.10">
    <property type="entry name" value="Lyase, Ornithine Decarboxylase, Chain A, domain 1"/>
    <property type="match status" value="1"/>
</dbReference>
<reference evidence="4 5" key="1">
    <citation type="submission" date="2019-01" db="EMBL/GenBank/DDBJ databases">
        <authorList>
            <person name="Sayadi A."/>
        </authorList>
    </citation>
    <scope>NUCLEOTIDE SEQUENCE [LARGE SCALE GENOMIC DNA]</scope>
</reference>
<dbReference type="AlphaFoldDB" id="A0A653D388"/>
<dbReference type="SUPFAM" id="SSF50621">
    <property type="entry name" value="Alanine racemase C-terminal domain-like"/>
    <property type="match status" value="1"/>
</dbReference>
<dbReference type="GO" id="GO:0005737">
    <property type="term" value="C:cytoplasm"/>
    <property type="evidence" value="ECO:0007669"/>
    <property type="project" value="TreeGrafter"/>
</dbReference>
<organism evidence="4 5">
    <name type="scientific">Callosobruchus maculatus</name>
    <name type="common">Southern cowpea weevil</name>
    <name type="synonym">Pulse bruchid</name>
    <dbReference type="NCBI Taxonomy" id="64391"/>
    <lineage>
        <taxon>Eukaryota</taxon>
        <taxon>Metazoa</taxon>
        <taxon>Ecdysozoa</taxon>
        <taxon>Arthropoda</taxon>
        <taxon>Hexapoda</taxon>
        <taxon>Insecta</taxon>
        <taxon>Pterygota</taxon>
        <taxon>Neoptera</taxon>
        <taxon>Endopterygota</taxon>
        <taxon>Coleoptera</taxon>
        <taxon>Polyphaga</taxon>
        <taxon>Cucujiformia</taxon>
        <taxon>Chrysomeloidea</taxon>
        <taxon>Chrysomelidae</taxon>
        <taxon>Bruchinae</taxon>
        <taxon>Bruchini</taxon>
        <taxon>Callosobruchus</taxon>
    </lineage>
</organism>
<dbReference type="GO" id="GO:0033387">
    <property type="term" value="P:putrescine biosynthetic process from arginine, via ornithine"/>
    <property type="evidence" value="ECO:0007669"/>
    <property type="project" value="TreeGrafter"/>
</dbReference>
<gene>
    <name evidence="4" type="ORF">CALMAC_LOCUS14069</name>
</gene>
<evidence type="ECO:0000256" key="2">
    <source>
        <dbReference type="ARBA" id="ARBA00023239"/>
    </source>
</evidence>
<dbReference type="PANTHER" id="PTHR11482">
    <property type="entry name" value="ARGININE/DIAMINOPIMELATE/ORNITHINE DECARBOXYLASE"/>
    <property type="match status" value="1"/>
</dbReference>
<dbReference type="Proteomes" id="UP000410492">
    <property type="component" value="Unassembled WGS sequence"/>
</dbReference>
<evidence type="ECO:0000256" key="1">
    <source>
        <dbReference type="ARBA" id="ARBA00022898"/>
    </source>
</evidence>
<feature type="domain" description="Orn/DAP/Arg decarboxylase 2 C-terminal" evidence="3">
    <location>
        <begin position="5"/>
        <end position="51"/>
    </location>
</feature>
<dbReference type="OrthoDB" id="7630827at2759"/>
<dbReference type="Pfam" id="PF00278">
    <property type="entry name" value="Orn_DAP_Arg_deC"/>
    <property type="match status" value="1"/>
</dbReference>
<dbReference type="InterPro" id="IPR002433">
    <property type="entry name" value="Orn_de-COase"/>
</dbReference>
<name>A0A653D388_CALMS</name>
<sequence>MSPVKTRKQNSRNLPSIVWGPTCCSNDKISGDVINLPELFVGDWLKIHDTGAYSMSVASHFNGFSLPNVHAFIRKEDVFLDPISIHTKPGPFPLLSSSIR</sequence>
<proteinExistence type="predicted"/>
<dbReference type="InterPro" id="IPR009006">
    <property type="entry name" value="Ala_racemase/Decarboxylase_C"/>
</dbReference>
<evidence type="ECO:0000313" key="5">
    <source>
        <dbReference type="Proteomes" id="UP000410492"/>
    </source>
</evidence>
<keyword evidence="5" id="KW-1185">Reference proteome</keyword>